<accession>A0ABU7SN04</accession>
<protein>
    <recommendedName>
        <fullName evidence="3">DUF4304 domain-containing protein</fullName>
    </recommendedName>
</protein>
<gene>
    <name evidence="1" type="ORF">V1634_31380</name>
</gene>
<dbReference type="Proteomes" id="UP001339911">
    <property type="component" value="Unassembled WGS sequence"/>
</dbReference>
<reference evidence="1 2" key="1">
    <citation type="submission" date="2024-01" db="EMBL/GenBank/DDBJ databases">
        <title>Genome insights into Plantactinospora veratri sp. nov.</title>
        <authorList>
            <person name="Wang L."/>
        </authorList>
    </citation>
    <scope>NUCLEOTIDE SEQUENCE [LARGE SCALE GENOMIC DNA]</scope>
    <source>
        <strain evidence="1 2">NEAU-FHS4</strain>
    </source>
</reference>
<keyword evidence="2" id="KW-1185">Reference proteome</keyword>
<name>A0ABU7SN04_9ACTN</name>
<comment type="caution">
    <text evidence="1">The sequence shown here is derived from an EMBL/GenBank/DDBJ whole genome shotgun (WGS) entry which is preliminary data.</text>
</comment>
<evidence type="ECO:0000313" key="2">
    <source>
        <dbReference type="Proteomes" id="UP001339911"/>
    </source>
</evidence>
<dbReference type="EMBL" id="JAZGQL010000033">
    <property type="protein sequence ID" value="MEE6311341.1"/>
    <property type="molecule type" value="Genomic_DNA"/>
</dbReference>
<proteinExistence type="predicted"/>
<organism evidence="1 2">
    <name type="scientific">Plantactinospora veratri</name>
    <dbReference type="NCBI Taxonomy" id="1436122"/>
    <lineage>
        <taxon>Bacteria</taxon>
        <taxon>Bacillati</taxon>
        <taxon>Actinomycetota</taxon>
        <taxon>Actinomycetes</taxon>
        <taxon>Micromonosporales</taxon>
        <taxon>Micromonosporaceae</taxon>
        <taxon>Plantactinospora</taxon>
    </lineage>
</organism>
<dbReference type="RefSeq" id="WP_331211333.1">
    <property type="nucleotide sequence ID" value="NZ_JAZGQL010000033.1"/>
</dbReference>
<evidence type="ECO:0000313" key="1">
    <source>
        <dbReference type="EMBL" id="MEE6311341.1"/>
    </source>
</evidence>
<sequence>MTLSAQRARRWRQILFELVPELPGEWSVRGTGLGTSLVREPLDWALCWIGYSGSPSRPVGWVSAGVQPLVTPPLGFELTYGIRMDEVRAGPRTVDLLSDDAADGTRRFVLDAALAKIDAWPAERLAEVAERDFAQEPHRRRRHWHHLPGWRVASGTGSPVEPAERLAELCRQEVGTATGRGNQARDHLGDGRVGARLADRGAFYERLSEAWRDGGSGAALRLLAEQRDQALGACKLDRVATAPPLDPTP</sequence>
<evidence type="ECO:0008006" key="3">
    <source>
        <dbReference type="Google" id="ProtNLM"/>
    </source>
</evidence>